<dbReference type="GO" id="GO:0016853">
    <property type="term" value="F:isomerase activity"/>
    <property type="evidence" value="ECO:0007669"/>
    <property type="project" value="UniProtKB-KW"/>
</dbReference>
<evidence type="ECO:0000313" key="2">
    <source>
        <dbReference type="Proteomes" id="UP000248326"/>
    </source>
</evidence>
<dbReference type="Gene3D" id="3.10.450.50">
    <property type="match status" value="1"/>
</dbReference>
<comment type="caution">
    <text evidence="1">The sequence shown here is derived from an EMBL/GenBank/DDBJ whole genome shotgun (WGS) entry which is preliminary data.</text>
</comment>
<keyword evidence="2" id="KW-1185">Reference proteome</keyword>
<sequence>MSSTTEDNKTLVRKFYEAYNGGDLQSAFDTYISQDLVNHTNGGAMDRQLWMQSDLAAKVAMPDQTMTILGQAADGDKVFTHWVLVGTHTGSDFFGVPASGRATRLEAVAVDVVRDGKIVEHNAVGDFSAFMAQLTGE</sequence>
<proteinExistence type="predicted"/>
<protein>
    <submittedName>
        <fullName evidence="1">Steroid delta-isomerase-like uncharacterized protein</fullName>
    </submittedName>
</protein>
<dbReference type="GO" id="GO:0030638">
    <property type="term" value="P:polyketide metabolic process"/>
    <property type="evidence" value="ECO:0007669"/>
    <property type="project" value="InterPro"/>
</dbReference>
<keyword evidence="1" id="KW-0413">Isomerase</keyword>
<dbReference type="RefSeq" id="WP_170131226.1">
    <property type="nucleotide sequence ID" value="NZ_QJSX01000031.1"/>
</dbReference>
<dbReference type="Proteomes" id="UP000248326">
    <property type="component" value="Unassembled WGS sequence"/>
</dbReference>
<dbReference type="PANTHER" id="PTHR38436">
    <property type="entry name" value="POLYKETIDE CYCLASE SNOAL-LIKE DOMAIN"/>
    <property type="match status" value="1"/>
</dbReference>
<reference evidence="1 2" key="1">
    <citation type="submission" date="2018-06" db="EMBL/GenBank/DDBJ databases">
        <title>Genomic Encyclopedia of Type Strains, Phase IV (KMG-IV): sequencing the most valuable type-strain genomes for metagenomic binning, comparative biology and taxonomic classification.</title>
        <authorList>
            <person name="Goeker M."/>
        </authorList>
    </citation>
    <scope>NUCLEOTIDE SEQUENCE [LARGE SCALE GENOMIC DNA]</scope>
    <source>
        <strain evidence="1 2">DSM 18048</strain>
    </source>
</reference>
<dbReference type="Pfam" id="PF07366">
    <property type="entry name" value="SnoaL"/>
    <property type="match status" value="1"/>
</dbReference>
<name>A0A318S1K6_9DEIO</name>
<dbReference type="EMBL" id="QJSX01000031">
    <property type="protein sequence ID" value="PYE48353.1"/>
    <property type="molecule type" value="Genomic_DNA"/>
</dbReference>
<accession>A0A318S1K6</accession>
<dbReference type="PANTHER" id="PTHR38436:SF1">
    <property type="entry name" value="ESTER CYCLASE"/>
    <property type="match status" value="1"/>
</dbReference>
<evidence type="ECO:0000313" key="1">
    <source>
        <dbReference type="EMBL" id="PYE48353.1"/>
    </source>
</evidence>
<dbReference type="AlphaFoldDB" id="A0A318S1K6"/>
<dbReference type="InterPro" id="IPR032710">
    <property type="entry name" value="NTF2-like_dom_sf"/>
</dbReference>
<gene>
    <name evidence="1" type="ORF">DES52_13123</name>
</gene>
<organism evidence="1 2">
    <name type="scientific">Deinococcus yavapaiensis KR-236</name>
    <dbReference type="NCBI Taxonomy" id="694435"/>
    <lineage>
        <taxon>Bacteria</taxon>
        <taxon>Thermotogati</taxon>
        <taxon>Deinococcota</taxon>
        <taxon>Deinococci</taxon>
        <taxon>Deinococcales</taxon>
        <taxon>Deinococcaceae</taxon>
        <taxon>Deinococcus</taxon>
    </lineage>
</organism>
<dbReference type="InterPro" id="IPR009959">
    <property type="entry name" value="Cyclase_SnoaL-like"/>
</dbReference>
<dbReference type="SUPFAM" id="SSF54427">
    <property type="entry name" value="NTF2-like"/>
    <property type="match status" value="1"/>
</dbReference>